<dbReference type="VEuPathDB" id="FungiDB:F4678DRAFT_451941"/>
<reference evidence="2" key="1">
    <citation type="submission" date="2022-07" db="EMBL/GenBank/DDBJ databases">
        <title>Genome Sequence of Xylaria arbuscula.</title>
        <authorList>
            <person name="Buettner E."/>
        </authorList>
    </citation>
    <scope>NUCLEOTIDE SEQUENCE</scope>
    <source>
        <strain evidence="2">VT107</strain>
    </source>
</reference>
<protein>
    <submittedName>
        <fullName evidence="2">Uncharacterized protein</fullName>
    </submittedName>
</protein>
<name>A0A9W8NI03_9PEZI</name>
<evidence type="ECO:0000313" key="2">
    <source>
        <dbReference type="EMBL" id="KAJ3577501.1"/>
    </source>
</evidence>
<accession>A0A9W8NI03</accession>
<feature type="compositionally biased region" description="Polar residues" evidence="1">
    <location>
        <begin position="203"/>
        <end position="216"/>
    </location>
</feature>
<keyword evidence="3" id="KW-1185">Reference proteome</keyword>
<organism evidence="2 3">
    <name type="scientific">Xylaria arbuscula</name>
    <dbReference type="NCBI Taxonomy" id="114810"/>
    <lineage>
        <taxon>Eukaryota</taxon>
        <taxon>Fungi</taxon>
        <taxon>Dikarya</taxon>
        <taxon>Ascomycota</taxon>
        <taxon>Pezizomycotina</taxon>
        <taxon>Sordariomycetes</taxon>
        <taxon>Xylariomycetidae</taxon>
        <taxon>Xylariales</taxon>
        <taxon>Xylariaceae</taxon>
        <taxon>Xylaria</taxon>
    </lineage>
</organism>
<feature type="compositionally biased region" description="Basic residues" evidence="1">
    <location>
        <begin position="1"/>
        <end position="14"/>
    </location>
</feature>
<dbReference type="Proteomes" id="UP001148614">
    <property type="component" value="Unassembled WGS sequence"/>
</dbReference>
<evidence type="ECO:0000256" key="1">
    <source>
        <dbReference type="SAM" id="MobiDB-lite"/>
    </source>
</evidence>
<gene>
    <name evidence="2" type="ORF">NPX13_g3069</name>
</gene>
<proteinExistence type="predicted"/>
<dbReference type="AlphaFoldDB" id="A0A9W8NI03"/>
<feature type="region of interest" description="Disordered" evidence="1">
    <location>
        <begin position="1"/>
        <end position="20"/>
    </location>
</feature>
<feature type="region of interest" description="Disordered" evidence="1">
    <location>
        <begin position="197"/>
        <end position="216"/>
    </location>
</feature>
<evidence type="ECO:0000313" key="3">
    <source>
        <dbReference type="Proteomes" id="UP001148614"/>
    </source>
</evidence>
<sequence length="328" mass="36542">MHGHGSRPPRRKQSRGGLGITDMDFSGHYQNVDQVLVNESDAHFLEGNLDDTIDRALFLSDDQIFGDNSLLPPTSNPLWMSTRFSDYTPWSIAHQSSVSAGVPSSAETLRGGALYVRNGQTEELPYHQFPITLGSDASYTTENRVESSLGYSNNTGPASVGSSLPILNDEIEYGNGQTSNVVYQYHQSLENEHAAHPYDSLDGEQSSHNSRTLAPLASGSSHPTLAIALSPSYKCLLCPGTPRFGTLQEYKRHQNYAKNHRTEESRYYRCACGKAEIAGRRDNHYRHLDICYSPARQPYACRCGEKSSVKLEHVAHIKRCVHRRRQCP</sequence>
<dbReference type="EMBL" id="JANPWZ010000358">
    <property type="protein sequence ID" value="KAJ3577501.1"/>
    <property type="molecule type" value="Genomic_DNA"/>
</dbReference>
<comment type="caution">
    <text evidence="2">The sequence shown here is derived from an EMBL/GenBank/DDBJ whole genome shotgun (WGS) entry which is preliminary data.</text>
</comment>